<accession>A0A1G2ENU8</accession>
<name>A0A1G2ENU8_9BACT</name>
<gene>
    <name evidence="2" type="ORF">A2365_03050</name>
</gene>
<dbReference type="STRING" id="1801677.A2365_03050"/>
<organism evidence="2 3">
    <name type="scientific">Candidatus Nealsonbacteria bacterium RIFOXYB1_FULL_40_15</name>
    <dbReference type="NCBI Taxonomy" id="1801677"/>
    <lineage>
        <taxon>Bacteria</taxon>
        <taxon>Candidatus Nealsoniibacteriota</taxon>
    </lineage>
</organism>
<evidence type="ECO:0000256" key="1">
    <source>
        <dbReference type="SAM" id="Coils"/>
    </source>
</evidence>
<sequence length="181" mass="20782">MVREIIKNIEERAELELREIEKNKEQEIRGAERDFELDLKIAKEEKRKSLEKRFSSILDDFEARKRSEAGFAFQKAKREILSEAYKKAEDKLLSFSDKEFEAVISALFKKVPELKSMKISAGKKTAPILKKLAKNVPVDAGLGEEGFVVIGESVEFDFRISGILKFIRQKADPEIVKIIFS</sequence>
<proteinExistence type="predicted"/>
<protein>
    <recommendedName>
        <fullName evidence="4">V-type proton ATPase subunit E</fullName>
    </recommendedName>
</protein>
<dbReference type="Proteomes" id="UP000177740">
    <property type="component" value="Unassembled WGS sequence"/>
</dbReference>
<reference evidence="2 3" key="1">
    <citation type="journal article" date="2016" name="Nat. Commun.">
        <title>Thousands of microbial genomes shed light on interconnected biogeochemical processes in an aquifer system.</title>
        <authorList>
            <person name="Anantharaman K."/>
            <person name="Brown C.T."/>
            <person name="Hug L.A."/>
            <person name="Sharon I."/>
            <person name="Castelle C.J."/>
            <person name="Probst A.J."/>
            <person name="Thomas B.C."/>
            <person name="Singh A."/>
            <person name="Wilkins M.J."/>
            <person name="Karaoz U."/>
            <person name="Brodie E.L."/>
            <person name="Williams K.H."/>
            <person name="Hubbard S.S."/>
            <person name="Banfield J.F."/>
        </authorList>
    </citation>
    <scope>NUCLEOTIDE SEQUENCE [LARGE SCALE GENOMIC DNA]</scope>
</reference>
<comment type="caution">
    <text evidence="2">The sequence shown here is derived from an EMBL/GenBank/DDBJ whole genome shotgun (WGS) entry which is preliminary data.</text>
</comment>
<keyword evidence="1" id="KW-0175">Coiled coil</keyword>
<evidence type="ECO:0000313" key="3">
    <source>
        <dbReference type="Proteomes" id="UP000177740"/>
    </source>
</evidence>
<evidence type="ECO:0008006" key="4">
    <source>
        <dbReference type="Google" id="ProtNLM"/>
    </source>
</evidence>
<dbReference type="SUPFAM" id="SSF160527">
    <property type="entry name" value="V-type ATPase subunit E-like"/>
    <property type="match status" value="1"/>
</dbReference>
<evidence type="ECO:0000313" key="2">
    <source>
        <dbReference type="EMBL" id="OGZ27427.1"/>
    </source>
</evidence>
<feature type="coiled-coil region" evidence="1">
    <location>
        <begin position="3"/>
        <end position="30"/>
    </location>
</feature>
<dbReference type="EMBL" id="MHMM01000006">
    <property type="protein sequence ID" value="OGZ27427.1"/>
    <property type="molecule type" value="Genomic_DNA"/>
</dbReference>
<dbReference type="AlphaFoldDB" id="A0A1G2ENU8"/>